<dbReference type="EMBL" id="UINC01141811">
    <property type="protein sequence ID" value="SVD29774.1"/>
    <property type="molecule type" value="Genomic_DNA"/>
</dbReference>
<protein>
    <submittedName>
        <fullName evidence="1">Uncharacterized protein</fullName>
    </submittedName>
</protein>
<reference evidence="1" key="1">
    <citation type="submission" date="2018-05" db="EMBL/GenBank/DDBJ databases">
        <authorList>
            <person name="Lanie J.A."/>
            <person name="Ng W.-L."/>
            <person name="Kazmierczak K.M."/>
            <person name="Andrzejewski T.M."/>
            <person name="Davidsen T.M."/>
            <person name="Wayne K.J."/>
            <person name="Tettelin H."/>
            <person name="Glass J.I."/>
            <person name="Rusch D."/>
            <person name="Podicherti R."/>
            <person name="Tsui H.-C.T."/>
            <person name="Winkler M.E."/>
        </authorList>
    </citation>
    <scope>NUCLEOTIDE SEQUENCE</scope>
</reference>
<proteinExistence type="predicted"/>
<accession>A0A382U640</accession>
<feature type="non-terminal residue" evidence="1">
    <location>
        <position position="23"/>
    </location>
</feature>
<name>A0A382U640_9ZZZZ</name>
<sequence length="23" mass="2794">MAELKNCMLPDELLYHVDFNVWI</sequence>
<dbReference type="AlphaFoldDB" id="A0A382U640"/>
<evidence type="ECO:0000313" key="1">
    <source>
        <dbReference type="EMBL" id="SVD29774.1"/>
    </source>
</evidence>
<gene>
    <name evidence="1" type="ORF">METZ01_LOCUS382628</name>
</gene>
<organism evidence="1">
    <name type="scientific">marine metagenome</name>
    <dbReference type="NCBI Taxonomy" id="408172"/>
    <lineage>
        <taxon>unclassified sequences</taxon>
        <taxon>metagenomes</taxon>
        <taxon>ecological metagenomes</taxon>
    </lineage>
</organism>